<name>A0A8H4U243_9HYPO</name>
<dbReference type="Proteomes" id="UP000622797">
    <property type="component" value="Unassembled WGS sequence"/>
</dbReference>
<dbReference type="PANTHER" id="PTHR46910">
    <property type="entry name" value="TRANSCRIPTION FACTOR PDR1"/>
    <property type="match status" value="1"/>
</dbReference>
<dbReference type="SMART" id="SM00906">
    <property type="entry name" value="Fungal_trans"/>
    <property type="match status" value="1"/>
</dbReference>
<dbReference type="PANTHER" id="PTHR46910:SF1">
    <property type="entry name" value="MISCELLANEOUS ZN(II)2CYS6 TRANSCRIPTION FACTOR (EUROFUNG)-RELATED"/>
    <property type="match status" value="1"/>
</dbReference>
<dbReference type="InterPro" id="IPR050987">
    <property type="entry name" value="AtrR-like"/>
</dbReference>
<keyword evidence="4" id="KW-1185">Reference proteome</keyword>
<feature type="domain" description="Xylanolytic transcriptional activator regulatory" evidence="2">
    <location>
        <begin position="102"/>
        <end position="179"/>
    </location>
</feature>
<dbReference type="GO" id="GO:0008270">
    <property type="term" value="F:zinc ion binding"/>
    <property type="evidence" value="ECO:0007669"/>
    <property type="project" value="InterPro"/>
</dbReference>
<dbReference type="GO" id="GO:0006351">
    <property type="term" value="P:DNA-templated transcription"/>
    <property type="evidence" value="ECO:0007669"/>
    <property type="project" value="InterPro"/>
</dbReference>
<reference evidence="3" key="1">
    <citation type="journal article" date="2020" name="BMC Genomics">
        <title>Correction to: Identification and distribution of gene clusters required for synthesis of sphingolipid metabolism inhibitors in diverse species of the filamentous fungus Fusarium.</title>
        <authorList>
            <person name="Kim H.S."/>
            <person name="Lohmar J.M."/>
            <person name="Busman M."/>
            <person name="Brown D.W."/>
            <person name="Naumann T.A."/>
            <person name="Divon H.H."/>
            <person name="Lysoe E."/>
            <person name="Uhlig S."/>
            <person name="Proctor R.H."/>
        </authorList>
    </citation>
    <scope>NUCLEOTIDE SEQUENCE</scope>
    <source>
        <strain evidence="3">NRRL 20472</strain>
    </source>
</reference>
<evidence type="ECO:0000313" key="4">
    <source>
        <dbReference type="Proteomes" id="UP000622797"/>
    </source>
</evidence>
<evidence type="ECO:0000256" key="1">
    <source>
        <dbReference type="ARBA" id="ARBA00023242"/>
    </source>
</evidence>
<evidence type="ECO:0000313" key="3">
    <source>
        <dbReference type="EMBL" id="KAF4968108.1"/>
    </source>
</evidence>
<reference evidence="3" key="2">
    <citation type="submission" date="2020-05" db="EMBL/GenBank/DDBJ databases">
        <authorList>
            <person name="Kim H.-S."/>
            <person name="Proctor R.H."/>
            <person name="Brown D.W."/>
        </authorList>
    </citation>
    <scope>NUCLEOTIDE SEQUENCE</scope>
    <source>
        <strain evidence="3">NRRL 20472</strain>
    </source>
</reference>
<organism evidence="3 4">
    <name type="scientific">Fusarium sarcochroum</name>
    <dbReference type="NCBI Taxonomy" id="1208366"/>
    <lineage>
        <taxon>Eukaryota</taxon>
        <taxon>Fungi</taxon>
        <taxon>Dikarya</taxon>
        <taxon>Ascomycota</taxon>
        <taxon>Pezizomycotina</taxon>
        <taxon>Sordariomycetes</taxon>
        <taxon>Hypocreomycetidae</taxon>
        <taxon>Hypocreales</taxon>
        <taxon>Nectriaceae</taxon>
        <taxon>Fusarium</taxon>
        <taxon>Fusarium lateritium species complex</taxon>
    </lineage>
</organism>
<dbReference type="GO" id="GO:0003677">
    <property type="term" value="F:DNA binding"/>
    <property type="evidence" value="ECO:0007669"/>
    <property type="project" value="InterPro"/>
</dbReference>
<keyword evidence="1" id="KW-0539">Nucleus</keyword>
<dbReference type="EMBL" id="JABEXW010000208">
    <property type="protein sequence ID" value="KAF4968108.1"/>
    <property type="molecule type" value="Genomic_DNA"/>
</dbReference>
<accession>A0A8H4U243</accession>
<sequence length="380" mass="42476">MSVHEPSVRQILNQALGNPPSITPLTDQSFTLLTAVCAKVCCFVPPELFSLGASLADTFLEASRSCFSTYAEADLENPCAESITIRYLHSNCLHTRARSTLSWHIFGEAVRLAQRMRLYDESSYTSLSPVEALLRRCAFWQLYAGDKSLAVLRSMPIVIYDHMFEEGITAAYPSDDTNEFTPGFIANVRLWRCAADLLIQIRLIKSSQNHENGGLLTSAFQQILGRLYVNFATCLDDLPASLIPNNTSRPSEGHATHDKFAALIADLHITYHCLKIHVTTKLDEIGYFTQAAEYKDMLVLRKTEIARDMIKFLQAAPFWSLQVNGEPCAEKIRLVGVSLLAIIQEPSMLTARAHSDFTILLDILSQLDSRASDMLRKEIP</sequence>
<dbReference type="CDD" id="cd12148">
    <property type="entry name" value="fungal_TF_MHR"/>
    <property type="match status" value="1"/>
</dbReference>
<dbReference type="OrthoDB" id="5085037at2759"/>
<gene>
    <name evidence="3" type="ORF">FSARC_4469</name>
</gene>
<proteinExistence type="predicted"/>
<evidence type="ECO:0000259" key="2">
    <source>
        <dbReference type="SMART" id="SM00906"/>
    </source>
</evidence>
<dbReference type="InterPro" id="IPR007219">
    <property type="entry name" value="XnlR_reg_dom"/>
</dbReference>
<dbReference type="GO" id="GO:0003700">
    <property type="term" value="F:DNA-binding transcription factor activity"/>
    <property type="evidence" value="ECO:0007669"/>
    <property type="project" value="InterPro"/>
</dbReference>
<dbReference type="AlphaFoldDB" id="A0A8H4U243"/>
<protein>
    <recommendedName>
        <fullName evidence="2">Xylanolytic transcriptional activator regulatory domain-containing protein</fullName>
    </recommendedName>
</protein>
<comment type="caution">
    <text evidence="3">The sequence shown here is derived from an EMBL/GenBank/DDBJ whole genome shotgun (WGS) entry which is preliminary data.</text>
</comment>
<dbReference type="Pfam" id="PF04082">
    <property type="entry name" value="Fungal_trans"/>
    <property type="match status" value="1"/>
</dbReference>